<keyword evidence="3 6" id="KW-0812">Transmembrane</keyword>
<organism evidence="7 8">
    <name type="scientific">Aureobasidium uvarum</name>
    <dbReference type="NCBI Taxonomy" id="2773716"/>
    <lineage>
        <taxon>Eukaryota</taxon>
        <taxon>Fungi</taxon>
        <taxon>Dikarya</taxon>
        <taxon>Ascomycota</taxon>
        <taxon>Pezizomycotina</taxon>
        <taxon>Dothideomycetes</taxon>
        <taxon>Dothideomycetidae</taxon>
        <taxon>Dothideales</taxon>
        <taxon>Saccotheciaceae</taxon>
        <taxon>Aureobasidium</taxon>
    </lineage>
</organism>
<dbReference type="Pfam" id="PF01679">
    <property type="entry name" value="Pmp3"/>
    <property type="match status" value="1"/>
</dbReference>
<reference evidence="7" key="1">
    <citation type="submission" date="2020-06" db="EMBL/GenBank/DDBJ databases">
        <authorList>
            <person name="Onetto C."/>
        </authorList>
    </citation>
    <scope>NUCLEOTIDE SEQUENCE</scope>
</reference>
<evidence type="ECO:0000256" key="2">
    <source>
        <dbReference type="ARBA" id="ARBA00009530"/>
    </source>
</evidence>
<keyword evidence="4 6" id="KW-1133">Transmembrane helix</keyword>
<comment type="caution">
    <text evidence="7">The sequence shown here is derived from an EMBL/GenBank/DDBJ whole genome shotgun (WGS) entry which is preliminary data.</text>
</comment>
<dbReference type="Proteomes" id="UP000745764">
    <property type="component" value="Unassembled WGS sequence"/>
</dbReference>
<dbReference type="GO" id="GO:0016020">
    <property type="term" value="C:membrane"/>
    <property type="evidence" value="ECO:0007669"/>
    <property type="project" value="UniProtKB-SubCell"/>
</dbReference>
<dbReference type="PANTHER" id="PTHR21659:SF42">
    <property type="entry name" value="UPF0057 MEMBRANE PROTEIN ZK632.10-RELATED"/>
    <property type="match status" value="1"/>
</dbReference>
<dbReference type="OrthoDB" id="2802411at2759"/>
<dbReference type="InterPro" id="IPR000612">
    <property type="entry name" value="PMP3"/>
</dbReference>
<comment type="similarity">
    <text evidence="2">Belongs to the UPF0057 (PMP3) family.</text>
</comment>
<evidence type="ECO:0000256" key="1">
    <source>
        <dbReference type="ARBA" id="ARBA00004370"/>
    </source>
</evidence>
<keyword evidence="8" id="KW-1185">Reference proteome</keyword>
<keyword evidence="5 6" id="KW-0472">Membrane</keyword>
<evidence type="ECO:0000256" key="3">
    <source>
        <dbReference type="ARBA" id="ARBA00022692"/>
    </source>
</evidence>
<feature type="transmembrane region" description="Helical" evidence="6">
    <location>
        <begin position="32"/>
        <end position="54"/>
    </location>
</feature>
<dbReference type="AlphaFoldDB" id="A0A9N8K874"/>
<dbReference type="EMBL" id="CAINUL010000001">
    <property type="protein sequence ID" value="CAD0105824.1"/>
    <property type="molecule type" value="Genomic_DNA"/>
</dbReference>
<evidence type="ECO:0000313" key="8">
    <source>
        <dbReference type="Proteomes" id="UP000745764"/>
    </source>
</evidence>
<evidence type="ECO:0000256" key="6">
    <source>
        <dbReference type="SAM" id="Phobius"/>
    </source>
</evidence>
<comment type="subcellular location">
    <subcellularLocation>
        <location evidence="1">Membrane</location>
    </subcellularLocation>
</comment>
<accession>A0A9N8K874</accession>
<protein>
    <submittedName>
        <fullName evidence="7">Uncharacterized protein</fullName>
    </submittedName>
</protein>
<evidence type="ECO:0000313" key="7">
    <source>
        <dbReference type="EMBL" id="CAD0105824.1"/>
    </source>
</evidence>
<name>A0A9N8K874_9PEZI</name>
<dbReference type="PANTHER" id="PTHR21659">
    <property type="entry name" value="HYDROPHOBIC PROTEIN RCI2 LOW TEMPERATURE AND SALT RESPONSIVE PROTEIN LTI6 -RELATED"/>
    <property type="match status" value="1"/>
</dbReference>
<gene>
    <name evidence="7" type="ORF">AWRI4620_LOCUS79</name>
</gene>
<sequence length="228" mass="26388">MGLWGGFCLAIIAVFLPPLSIVKRTGCDHHLFINIVLCLFGWTPGIFHAWYIILRFPDGRRAAKMREDVRRGRAQVVQQGYGLPAIGAGTYYFPAHQETRYRYWRHGSAEIYVQYPDGHFYKYKGRHCWSKGECPGQPGQPQPRVLLVEKQDPLKQGYQYQLQHHTKHHPNHRSNSWVTIEDEKPIAVEDTPPTLYIEEAGAEEVENTLETERLEPIPETETLRLSCY</sequence>
<evidence type="ECO:0000256" key="4">
    <source>
        <dbReference type="ARBA" id="ARBA00022989"/>
    </source>
</evidence>
<evidence type="ECO:0000256" key="5">
    <source>
        <dbReference type="ARBA" id="ARBA00023136"/>
    </source>
</evidence>
<proteinExistence type="inferred from homology"/>